<keyword evidence="4 10" id="KW-0812">Transmembrane</keyword>
<dbReference type="NCBIfam" id="TIGR00023">
    <property type="entry name" value="glycerol-3-phosphate 1-O-acyltransferase PlsY"/>
    <property type="match status" value="1"/>
</dbReference>
<feature type="transmembrane region" description="Helical" evidence="10">
    <location>
        <begin position="89"/>
        <end position="111"/>
    </location>
</feature>
<dbReference type="UniPathway" id="UPA00085"/>
<evidence type="ECO:0000256" key="9">
    <source>
        <dbReference type="ARBA" id="ARBA00023264"/>
    </source>
</evidence>
<accession>A0A090YN35</accession>
<gene>
    <name evidence="10 11" type="primary">plsY</name>
    <name evidence="12" type="ORF">D0U04_27300</name>
    <name evidence="11" type="ORF">DJ93_541</name>
</gene>
<evidence type="ECO:0000256" key="10">
    <source>
        <dbReference type="HAMAP-Rule" id="MF_01043"/>
    </source>
</evidence>
<sequence>MIDILKIFAALVFGYLLGSLNTAVIVGKIYGKDIRSHGSKSAGLTNTLRVLGKSAAVFVLAGDILKGVIVCYIGLFLSVYFYSGEAKDCVSLLAASAGAVIGHNWPVYFGFKGGKGALTAVAVLFMIDWGMALLCLGFFVIIVALTRYVSLGTICATLLVAVISFIPVFENTLYFYIFAFLMAFMVIFRHMENIQRLLLGTENKLIFPQR</sequence>
<dbReference type="GO" id="GO:0008654">
    <property type="term" value="P:phospholipid biosynthetic process"/>
    <property type="evidence" value="ECO:0007669"/>
    <property type="project" value="UniProtKB-UniRule"/>
</dbReference>
<evidence type="ECO:0000313" key="11">
    <source>
        <dbReference type="EMBL" id="KFM99879.1"/>
    </source>
</evidence>
<organism evidence="11 13">
    <name type="scientific">Bacillus clarus</name>
    <dbReference type="NCBI Taxonomy" id="2338372"/>
    <lineage>
        <taxon>Bacteria</taxon>
        <taxon>Bacillati</taxon>
        <taxon>Bacillota</taxon>
        <taxon>Bacilli</taxon>
        <taxon>Bacillales</taxon>
        <taxon>Bacillaceae</taxon>
        <taxon>Bacillus</taxon>
        <taxon>Bacillus cereus group</taxon>
    </lineage>
</organism>
<dbReference type="InterPro" id="IPR003811">
    <property type="entry name" value="G3P_acylTferase_PlsY"/>
</dbReference>
<feature type="transmembrane region" description="Helical" evidence="10">
    <location>
        <begin position="7"/>
        <end position="30"/>
    </location>
</feature>
<keyword evidence="14" id="KW-1185">Reference proteome</keyword>
<dbReference type="AlphaFoldDB" id="A0A090YN35"/>
<evidence type="ECO:0000313" key="12">
    <source>
        <dbReference type="EMBL" id="RFT62700.1"/>
    </source>
</evidence>
<evidence type="ECO:0000313" key="14">
    <source>
        <dbReference type="Proteomes" id="UP000264294"/>
    </source>
</evidence>
<feature type="transmembrane region" description="Helical" evidence="10">
    <location>
        <begin position="173"/>
        <end position="191"/>
    </location>
</feature>
<evidence type="ECO:0000256" key="3">
    <source>
        <dbReference type="ARBA" id="ARBA00022679"/>
    </source>
</evidence>
<dbReference type="PANTHER" id="PTHR30309:SF0">
    <property type="entry name" value="GLYCEROL-3-PHOSPHATE ACYLTRANSFERASE-RELATED"/>
    <property type="match status" value="1"/>
</dbReference>
<feature type="transmembrane region" description="Helical" evidence="10">
    <location>
        <begin position="55"/>
        <end position="82"/>
    </location>
</feature>
<comment type="subcellular location">
    <subcellularLocation>
        <location evidence="10">Cell membrane</location>
        <topology evidence="10">Multi-pass membrane protein</topology>
    </subcellularLocation>
</comment>
<comment type="caution">
    <text evidence="11">The sequence shown here is derived from an EMBL/GenBank/DDBJ whole genome shotgun (WGS) entry which is preliminary data.</text>
</comment>
<keyword evidence="6 10" id="KW-0443">Lipid metabolism</keyword>
<dbReference type="HAMAP" id="MF_01043">
    <property type="entry name" value="PlsY"/>
    <property type="match status" value="1"/>
</dbReference>
<dbReference type="PATRIC" id="fig|1405.8.peg.716"/>
<keyword evidence="2 10" id="KW-0444">Lipid biosynthesis</keyword>
<comment type="pathway">
    <text evidence="10">Lipid metabolism; phospholipid metabolism.</text>
</comment>
<evidence type="ECO:0000313" key="13">
    <source>
        <dbReference type="Proteomes" id="UP000029389"/>
    </source>
</evidence>
<protein>
    <recommendedName>
        <fullName evidence="10">Glycerol-3-phosphate acyltransferase</fullName>
    </recommendedName>
    <alternativeName>
        <fullName evidence="10">Acyl-PO4 G3P acyltransferase</fullName>
    </alternativeName>
    <alternativeName>
        <fullName evidence="10">Acyl-phosphate--glycerol-3-phosphate acyltransferase</fullName>
    </alternativeName>
    <alternativeName>
        <fullName evidence="10">G3P acyltransferase</fullName>
        <shortName evidence="10">GPAT</shortName>
        <ecNumber evidence="10">2.3.1.275</ecNumber>
    </alternativeName>
    <alternativeName>
        <fullName evidence="10">Lysophosphatidic acid synthase</fullName>
        <shortName evidence="10">LPA synthase</shortName>
    </alternativeName>
</protein>
<evidence type="ECO:0000256" key="6">
    <source>
        <dbReference type="ARBA" id="ARBA00023098"/>
    </source>
</evidence>
<keyword evidence="1 10" id="KW-1003">Cell membrane</keyword>
<dbReference type="SMART" id="SM01207">
    <property type="entry name" value="G3P_acyltransf"/>
    <property type="match status" value="1"/>
</dbReference>
<feature type="transmembrane region" description="Helical" evidence="10">
    <location>
        <begin position="117"/>
        <end position="141"/>
    </location>
</feature>
<name>A0A090YN35_9BACI</name>
<dbReference type="Proteomes" id="UP000029389">
    <property type="component" value="Unassembled WGS sequence"/>
</dbReference>
<evidence type="ECO:0000256" key="8">
    <source>
        <dbReference type="ARBA" id="ARBA00023209"/>
    </source>
</evidence>
<keyword evidence="8 10" id="KW-0594">Phospholipid biosynthesis</keyword>
<comment type="catalytic activity">
    <reaction evidence="10">
        <text>an acyl phosphate + sn-glycerol 3-phosphate = a 1-acyl-sn-glycero-3-phosphate + phosphate</text>
        <dbReference type="Rhea" id="RHEA:34075"/>
        <dbReference type="ChEBI" id="CHEBI:43474"/>
        <dbReference type="ChEBI" id="CHEBI:57597"/>
        <dbReference type="ChEBI" id="CHEBI:57970"/>
        <dbReference type="ChEBI" id="CHEBI:59918"/>
        <dbReference type="EC" id="2.3.1.275"/>
    </reaction>
</comment>
<evidence type="ECO:0000256" key="1">
    <source>
        <dbReference type="ARBA" id="ARBA00022475"/>
    </source>
</evidence>
<keyword evidence="5 10" id="KW-1133">Transmembrane helix</keyword>
<evidence type="ECO:0000256" key="4">
    <source>
        <dbReference type="ARBA" id="ARBA00022692"/>
    </source>
</evidence>
<keyword evidence="11" id="KW-0012">Acyltransferase</keyword>
<reference evidence="12 14" key="2">
    <citation type="submission" date="2018-08" db="EMBL/GenBank/DDBJ databases">
        <title>Bacillus clarus sp. nov. strain PS00077A.</title>
        <authorList>
            <person name="Mendez Acevedo M."/>
            <person name="Carroll L."/>
            <person name="Mukherjee M."/>
            <person name="Wiedmann M."/>
            <person name="Kovac J."/>
        </authorList>
    </citation>
    <scope>NUCLEOTIDE SEQUENCE [LARGE SCALE GENOMIC DNA]</scope>
    <source>
        <strain evidence="12 14">PS00077A</strain>
    </source>
</reference>
<dbReference type="Pfam" id="PF02660">
    <property type="entry name" value="G3P_acyltransf"/>
    <property type="match status" value="1"/>
</dbReference>
<proteinExistence type="inferred from homology"/>
<feature type="transmembrane region" description="Helical" evidence="10">
    <location>
        <begin position="148"/>
        <end position="167"/>
    </location>
</feature>
<keyword evidence="9 10" id="KW-1208">Phospholipid metabolism</keyword>
<dbReference type="GO" id="GO:0005886">
    <property type="term" value="C:plasma membrane"/>
    <property type="evidence" value="ECO:0007669"/>
    <property type="project" value="UniProtKB-SubCell"/>
</dbReference>
<keyword evidence="7 10" id="KW-0472">Membrane</keyword>
<comment type="function">
    <text evidence="10">Catalyzes the transfer of an acyl group from acyl-phosphate (acyl-PO(4)) to glycerol-3-phosphate (G3P) to form lysophosphatidic acid (LPA). This enzyme utilizes acyl-phosphate as fatty acyl donor, but not acyl-CoA or acyl-ACP.</text>
</comment>
<evidence type="ECO:0000256" key="5">
    <source>
        <dbReference type="ARBA" id="ARBA00022989"/>
    </source>
</evidence>
<dbReference type="PANTHER" id="PTHR30309">
    <property type="entry name" value="INNER MEMBRANE PROTEIN YGIH"/>
    <property type="match status" value="1"/>
</dbReference>
<dbReference type="EMBL" id="QVOD01000062">
    <property type="protein sequence ID" value="RFT62700.1"/>
    <property type="molecule type" value="Genomic_DNA"/>
</dbReference>
<dbReference type="EC" id="2.3.1.275" evidence="10"/>
<evidence type="ECO:0000256" key="7">
    <source>
        <dbReference type="ARBA" id="ARBA00023136"/>
    </source>
</evidence>
<dbReference type="Proteomes" id="UP000264294">
    <property type="component" value="Unassembled WGS sequence"/>
</dbReference>
<dbReference type="EMBL" id="JMQC01000008">
    <property type="protein sequence ID" value="KFM99879.1"/>
    <property type="molecule type" value="Genomic_DNA"/>
</dbReference>
<keyword evidence="3 10" id="KW-0808">Transferase</keyword>
<dbReference type="GO" id="GO:0043772">
    <property type="term" value="F:acyl-phosphate glycerol-3-phosphate acyltransferase activity"/>
    <property type="evidence" value="ECO:0007669"/>
    <property type="project" value="UniProtKB-UniRule"/>
</dbReference>
<comment type="similarity">
    <text evidence="10">Belongs to the PlsY family.</text>
</comment>
<dbReference type="RefSeq" id="WP_042979189.1">
    <property type="nucleotide sequence ID" value="NZ_JMQC01000008.1"/>
</dbReference>
<evidence type="ECO:0000256" key="2">
    <source>
        <dbReference type="ARBA" id="ARBA00022516"/>
    </source>
</evidence>
<reference evidence="11 13" key="1">
    <citation type="submission" date="2014-04" db="EMBL/GenBank/DDBJ databases">
        <authorList>
            <person name="Bishop-Lilly K.A."/>
            <person name="Broomall S.M."/>
            <person name="Chain P.S."/>
            <person name="Chertkov O."/>
            <person name="Coyne S.R."/>
            <person name="Daligault H.E."/>
            <person name="Davenport K.W."/>
            <person name="Erkkila T."/>
            <person name="Frey K.G."/>
            <person name="Gibbons H.S."/>
            <person name="Gu W."/>
            <person name="Jaissle J."/>
            <person name="Johnson S.L."/>
            <person name="Koroleva G.I."/>
            <person name="Ladner J.T."/>
            <person name="Lo C.-C."/>
            <person name="Minogue T.D."/>
            <person name="Munk C."/>
            <person name="Palacios G.F."/>
            <person name="Redden C.L."/>
            <person name="Rosenzweig C.N."/>
            <person name="Scholz M.B."/>
            <person name="Teshima H."/>
            <person name="Xu Y."/>
        </authorList>
    </citation>
    <scope>NUCLEOTIDE SEQUENCE [LARGE SCALE GENOMIC DNA]</scope>
    <source>
        <strain evidence="11 13">BHP</strain>
    </source>
</reference>
<comment type="subunit">
    <text evidence="10">Probably interacts with PlsX.</text>
</comment>